<feature type="region of interest" description="Disordered" evidence="1">
    <location>
        <begin position="271"/>
        <end position="291"/>
    </location>
</feature>
<keyword evidence="2" id="KW-0732">Signal</keyword>
<dbReference type="Pfam" id="PF02037">
    <property type="entry name" value="SAP"/>
    <property type="match status" value="1"/>
</dbReference>
<dbReference type="EMBL" id="AGNL01048344">
    <property type="protein sequence ID" value="EJK45678.1"/>
    <property type="molecule type" value="Genomic_DNA"/>
</dbReference>
<dbReference type="Proteomes" id="UP000266841">
    <property type="component" value="Unassembled WGS sequence"/>
</dbReference>
<comment type="caution">
    <text evidence="4">The sequence shown here is derived from an EMBL/GenBank/DDBJ whole genome shotgun (WGS) entry which is preliminary data.</text>
</comment>
<feature type="compositionally biased region" description="Basic and acidic residues" evidence="1">
    <location>
        <begin position="128"/>
        <end position="153"/>
    </location>
</feature>
<dbReference type="PANTHER" id="PTHR17630:SF44">
    <property type="entry name" value="PROTEIN AIM2"/>
    <property type="match status" value="1"/>
</dbReference>
<evidence type="ECO:0000259" key="3">
    <source>
        <dbReference type="PROSITE" id="PS50800"/>
    </source>
</evidence>
<feature type="domain" description="SAP" evidence="3">
    <location>
        <begin position="81"/>
        <end position="115"/>
    </location>
</feature>
<dbReference type="OMA" id="KIAFECQ"/>
<evidence type="ECO:0000256" key="2">
    <source>
        <dbReference type="SAM" id="SignalP"/>
    </source>
</evidence>
<dbReference type="eggNOG" id="KOG3043">
    <property type="taxonomic scope" value="Eukaryota"/>
</dbReference>
<dbReference type="Gene3D" id="3.40.50.1820">
    <property type="entry name" value="alpha/beta hydrolase"/>
    <property type="match status" value="1"/>
</dbReference>
<gene>
    <name evidence="4" type="ORF">THAOC_35708</name>
</gene>
<keyword evidence="5" id="KW-1185">Reference proteome</keyword>
<proteinExistence type="predicted"/>
<evidence type="ECO:0000313" key="5">
    <source>
        <dbReference type="Proteomes" id="UP000266841"/>
    </source>
</evidence>
<sequence length="759" mass="83991">MNRSALAVVAALAAIAINSIAAFNLSTTTRPHGIHSRLGSFFLKASESERIFDENDDEDAMPPSIDGFGLDDDFDYNQRDLESMTVAQLKQQLRLRNRKVSGNKSQLIERLLGASNKSSPESSSEVEIEGHPSHNERVVKTNPRDERRKDSETSHGSSAKVDEAKARGADIVDVSDYIDAEEVGKSFRASTRIKNADVVDADIEDDQADESTSPYSSEVWGEDARIVEDYEGRSVVVDGLSRTIIEYKGSNDTLVQAYVVGSRDALKNFLKGGEGTSDATSKKNSHSSMEEKVYAIQQKREIESRRGLISDNDAEGMDDAGDPGSMYSTIERDYGDFGAISPTGAQLSSSEVQGVLLLSDVYGPFTDNTQALADKIAFECQPIVVLAPDMFRGKAWTNDPVEDSAGVPRNEDGNSYDEWRKLHNERRVDVDIRAAAAVLRERYAVSSIAVWGTCYGGGRALEAASAWYPGGPASYYEDEFGDRQAPPHVDPIACISWYPTRYNARKLFGKTNEGFRTFEDGRDRRIAVMAIFAEIDDLQGATPEDAVLLKKCLEDDPRISDFMVKVFPGQKHGFAHAKLGVLEEFKNDCDSEGRFQGEDYGAPDGLVDTGGDAEVACLLSTAFMESYTRTFLPTVGTPIRDDEDARWSTLEMEGYQPREVQEVRAELERDIANYEDMKVDLTRMPRSMSPLLEGEGSDKLQEIENERERIRQKIIADYDISPDDDDATFDAKVAKARADGALDEMLLEAYFDEASGGYW</sequence>
<name>K0R0I6_THAOC</name>
<dbReference type="SUPFAM" id="SSF53474">
    <property type="entry name" value="alpha/beta-Hydrolases"/>
    <property type="match status" value="1"/>
</dbReference>
<organism evidence="4 5">
    <name type="scientific">Thalassiosira oceanica</name>
    <name type="common">Marine diatom</name>
    <dbReference type="NCBI Taxonomy" id="159749"/>
    <lineage>
        <taxon>Eukaryota</taxon>
        <taxon>Sar</taxon>
        <taxon>Stramenopiles</taxon>
        <taxon>Ochrophyta</taxon>
        <taxon>Bacillariophyta</taxon>
        <taxon>Coscinodiscophyceae</taxon>
        <taxon>Thalassiosirophycidae</taxon>
        <taxon>Thalassiosirales</taxon>
        <taxon>Thalassiosiraceae</taxon>
        <taxon>Thalassiosira</taxon>
    </lineage>
</organism>
<dbReference type="InterPro" id="IPR002925">
    <property type="entry name" value="Dienelactn_hydro"/>
</dbReference>
<dbReference type="SMART" id="SM00513">
    <property type="entry name" value="SAP"/>
    <property type="match status" value="1"/>
</dbReference>
<dbReference type="OrthoDB" id="40634at2759"/>
<dbReference type="Gene3D" id="1.10.720.30">
    <property type="entry name" value="SAP domain"/>
    <property type="match status" value="1"/>
</dbReference>
<feature type="compositionally biased region" description="Low complexity" evidence="1">
    <location>
        <begin position="115"/>
        <end position="125"/>
    </location>
</feature>
<dbReference type="SUPFAM" id="SSF68906">
    <property type="entry name" value="SAP domain"/>
    <property type="match status" value="1"/>
</dbReference>
<dbReference type="InterPro" id="IPR029058">
    <property type="entry name" value="AB_hydrolase_fold"/>
</dbReference>
<feature type="region of interest" description="Disordered" evidence="1">
    <location>
        <begin position="109"/>
        <end position="164"/>
    </location>
</feature>
<dbReference type="InterPro" id="IPR036361">
    <property type="entry name" value="SAP_dom_sf"/>
</dbReference>
<dbReference type="PANTHER" id="PTHR17630">
    <property type="entry name" value="DIENELACTONE HYDROLASE"/>
    <property type="match status" value="1"/>
</dbReference>
<dbReference type="AlphaFoldDB" id="K0R0I6"/>
<evidence type="ECO:0000313" key="4">
    <source>
        <dbReference type="EMBL" id="EJK45678.1"/>
    </source>
</evidence>
<reference evidence="4 5" key="1">
    <citation type="journal article" date="2012" name="Genome Biol.">
        <title>Genome and low-iron response of an oceanic diatom adapted to chronic iron limitation.</title>
        <authorList>
            <person name="Lommer M."/>
            <person name="Specht M."/>
            <person name="Roy A.S."/>
            <person name="Kraemer L."/>
            <person name="Andreson R."/>
            <person name="Gutowska M.A."/>
            <person name="Wolf J."/>
            <person name="Bergner S.V."/>
            <person name="Schilhabel M.B."/>
            <person name="Klostermeier U.C."/>
            <person name="Beiko R.G."/>
            <person name="Rosenstiel P."/>
            <person name="Hippler M."/>
            <person name="Laroche J."/>
        </authorList>
    </citation>
    <scope>NUCLEOTIDE SEQUENCE [LARGE SCALE GENOMIC DNA]</scope>
    <source>
        <strain evidence="4 5">CCMP1005</strain>
    </source>
</reference>
<dbReference type="PROSITE" id="PS50800">
    <property type="entry name" value="SAP"/>
    <property type="match status" value="1"/>
</dbReference>
<evidence type="ECO:0000256" key="1">
    <source>
        <dbReference type="SAM" id="MobiDB-lite"/>
    </source>
</evidence>
<dbReference type="InterPro" id="IPR003034">
    <property type="entry name" value="SAP_dom"/>
</dbReference>
<feature type="signal peptide" evidence="2">
    <location>
        <begin position="1"/>
        <end position="22"/>
    </location>
</feature>
<dbReference type="GO" id="GO:0016787">
    <property type="term" value="F:hydrolase activity"/>
    <property type="evidence" value="ECO:0007669"/>
    <property type="project" value="InterPro"/>
</dbReference>
<feature type="chain" id="PRO_5003835902" description="SAP domain-containing protein" evidence="2">
    <location>
        <begin position="23"/>
        <end position="759"/>
    </location>
</feature>
<protein>
    <recommendedName>
        <fullName evidence="3">SAP domain-containing protein</fullName>
    </recommendedName>
</protein>
<accession>K0R0I6</accession>
<dbReference type="Pfam" id="PF01738">
    <property type="entry name" value="DLH"/>
    <property type="match status" value="1"/>
</dbReference>